<name>A0A6C0DMT7_9ZZZZ</name>
<reference evidence="2" key="1">
    <citation type="journal article" date="2020" name="Nature">
        <title>Giant virus diversity and host interactions through global metagenomics.</title>
        <authorList>
            <person name="Schulz F."/>
            <person name="Roux S."/>
            <person name="Paez-Espino D."/>
            <person name="Jungbluth S."/>
            <person name="Walsh D.A."/>
            <person name="Denef V.J."/>
            <person name="McMahon K.D."/>
            <person name="Konstantinidis K.T."/>
            <person name="Eloe-Fadrosh E.A."/>
            <person name="Kyrpides N.C."/>
            <person name="Woyke T."/>
        </authorList>
    </citation>
    <scope>NUCLEOTIDE SEQUENCE</scope>
    <source>
        <strain evidence="2">GVMAG-M-3300023174-3</strain>
    </source>
</reference>
<protein>
    <submittedName>
        <fullName evidence="2">Uncharacterized protein</fullName>
    </submittedName>
</protein>
<sequence length="180" mass="21177">MKKSNKNISRKNKKTTKKRGGSILSRISKFMSSLRKNKLWTKKELESFKSMMKPVDTYAMKKGNRYFIERQDGCTFETGVFDEMIYEGIQEGPSFRKMRLLYKNKVAECEDFPASWTLPKYSQDGDTEIGRTGEIRTSHENIFYEWSRSTESILVEKVERSKTLKKLPEEVVSHEIRSYI</sequence>
<evidence type="ECO:0000313" key="2">
    <source>
        <dbReference type="EMBL" id="QHT17907.1"/>
    </source>
</evidence>
<feature type="region of interest" description="Disordered" evidence="1">
    <location>
        <begin position="1"/>
        <end position="21"/>
    </location>
</feature>
<feature type="compositionally biased region" description="Basic residues" evidence="1">
    <location>
        <begin position="1"/>
        <end position="20"/>
    </location>
</feature>
<dbReference type="AlphaFoldDB" id="A0A6C0DMT7"/>
<evidence type="ECO:0000256" key="1">
    <source>
        <dbReference type="SAM" id="MobiDB-lite"/>
    </source>
</evidence>
<accession>A0A6C0DMT7</accession>
<proteinExistence type="predicted"/>
<organism evidence="2">
    <name type="scientific">viral metagenome</name>
    <dbReference type="NCBI Taxonomy" id="1070528"/>
    <lineage>
        <taxon>unclassified sequences</taxon>
        <taxon>metagenomes</taxon>
        <taxon>organismal metagenomes</taxon>
    </lineage>
</organism>
<dbReference type="EMBL" id="MN739646">
    <property type="protein sequence ID" value="QHT17907.1"/>
    <property type="molecule type" value="Genomic_DNA"/>
</dbReference>